<organism evidence="1 2">
    <name type="scientific">Trametes sanguinea</name>
    <dbReference type="NCBI Taxonomy" id="158606"/>
    <lineage>
        <taxon>Eukaryota</taxon>
        <taxon>Fungi</taxon>
        <taxon>Dikarya</taxon>
        <taxon>Basidiomycota</taxon>
        <taxon>Agaricomycotina</taxon>
        <taxon>Agaricomycetes</taxon>
        <taxon>Polyporales</taxon>
        <taxon>Polyporaceae</taxon>
        <taxon>Trametes</taxon>
    </lineage>
</organism>
<dbReference type="Proteomes" id="UP001144978">
    <property type="component" value="Unassembled WGS sequence"/>
</dbReference>
<comment type="caution">
    <text evidence="1">The sequence shown here is derived from an EMBL/GenBank/DDBJ whole genome shotgun (WGS) entry which is preliminary data.</text>
</comment>
<name>A0ACC1Q3K8_9APHY</name>
<protein>
    <submittedName>
        <fullName evidence="1">Uncharacterized protein</fullName>
    </submittedName>
</protein>
<sequence length="182" mass="19517">MTMTAASSLTLLLLLSLAHSARAFRTQPIPLNWTTVSACAIDNPARIIAGDVTTQAAANTPAACVASCAAQGFGYAGVEFGNECHCGNGLVTERSYIPLDVDHRPLSWRDTDSSSASAYFFVNDSLWCSGPATGRQRLCWVPSAFRHDEKCADLLWSVHGHTIAWGTPDGRMVILDASLCKQ</sequence>
<dbReference type="EMBL" id="JANSHE010000457">
    <property type="protein sequence ID" value="KAJ3010614.1"/>
    <property type="molecule type" value="Genomic_DNA"/>
</dbReference>
<accession>A0ACC1Q3K8</accession>
<evidence type="ECO:0000313" key="2">
    <source>
        <dbReference type="Proteomes" id="UP001144978"/>
    </source>
</evidence>
<gene>
    <name evidence="1" type="ORF">NUW54_g2427</name>
</gene>
<reference evidence="1" key="1">
    <citation type="submission" date="2022-08" db="EMBL/GenBank/DDBJ databases">
        <title>Genome Sequence of Pycnoporus sanguineus.</title>
        <authorList>
            <person name="Buettner E."/>
        </authorList>
    </citation>
    <scope>NUCLEOTIDE SEQUENCE</scope>
    <source>
        <strain evidence="1">CG-C14</strain>
    </source>
</reference>
<keyword evidence="2" id="KW-1185">Reference proteome</keyword>
<proteinExistence type="predicted"/>
<evidence type="ECO:0000313" key="1">
    <source>
        <dbReference type="EMBL" id="KAJ3010614.1"/>
    </source>
</evidence>